<name>A0A356LLF7_9BURK</name>
<dbReference type="Pfam" id="PF03401">
    <property type="entry name" value="TctC"/>
    <property type="match status" value="1"/>
</dbReference>
<feature type="chain" id="PRO_5016858206" evidence="2">
    <location>
        <begin position="30"/>
        <end position="328"/>
    </location>
</feature>
<dbReference type="PANTHER" id="PTHR42928">
    <property type="entry name" value="TRICARBOXYLATE-BINDING PROTEIN"/>
    <property type="match status" value="1"/>
</dbReference>
<dbReference type="Gene3D" id="3.40.190.10">
    <property type="entry name" value="Periplasmic binding protein-like II"/>
    <property type="match status" value="1"/>
</dbReference>
<accession>A0A356LLF7</accession>
<dbReference type="Gene3D" id="3.40.190.150">
    <property type="entry name" value="Bordetella uptake gene, domain 1"/>
    <property type="match status" value="1"/>
</dbReference>
<evidence type="ECO:0000313" key="3">
    <source>
        <dbReference type="EMBL" id="HBP31744.1"/>
    </source>
</evidence>
<evidence type="ECO:0000256" key="2">
    <source>
        <dbReference type="SAM" id="SignalP"/>
    </source>
</evidence>
<dbReference type="PANTHER" id="PTHR42928:SF5">
    <property type="entry name" value="BLR1237 PROTEIN"/>
    <property type="match status" value="1"/>
</dbReference>
<dbReference type="EMBL" id="DOEK01000044">
    <property type="protein sequence ID" value="HBP31744.1"/>
    <property type="molecule type" value="Genomic_DNA"/>
</dbReference>
<reference evidence="3 4" key="1">
    <citation type="journal article" date="2018" name="Nat. Biotechnol.">
        <title>A standardized bacterial taxonomy based on genome phylogeny substantially revises the tree of life.</title>
        <authorList>
            <person name="Parks D.H."/>
            <person name="Chuvochina M."/>
            <person name="Waite D.W."/>
            <person name="Rinke C."/>
            <person name="Skarshewski A."/>
            <person name="Chaumeil P.A."/>
            <person name="Hugenholtz P."/>
        </authorList>
    </citation>
    <scope>NUCLEOTIDE SEQUENCE [LARGE SCALE GENOMIC DNA]</scope>
    <source>
        <strain evidence="3">UBA10707</strain>
    </source>
</reference>
<dbReference type="CDD" id="cd13578">
    <property type="entry name" value="PBP2_Bug27"/>
    <property type="match status" value="1"/>
</dbReference>
<dbReference type="PIRSF" id="PIRSF017082">
    <property type="entry name" value="YflP"/>
    <property type="match status" value="1"/>
</dbReference>
<dbReference type="AlphaFoldDB" id="A0A356LLF7"/>
<feature type="signal peptide" evidence="2">
    <location>
        <begin position="1"/>
        <end position="29"/>
    </location>
</feature>
<evidence type="ECO:0000256" key="1">
    <source>
        <dbReference type="ARBA" id="ARBA00006987"/>
    </source>
</evidence>
<comment type="caution">
    <text evidence="3">The sequence shown here is derived from an EMBL/GenBank/DDBJ whole genome shotgun (WGS) entry which is preliminary data.</text>
</comment>
<organism evidence="3 4">
    <name type="scientific">Advenella kashmirensis</name>
    <dbReference type="NCBI Taxonomy" id="310575"/>
    <lineage>
        <taxon>Bacteria</taxon>
        <taxon>Pseudomonadati</taxon>
        <taxon>Pseudomonadota</taxon>
        <taxon>Betaproteobacteria</taxon>
        <taxon>Burkholderiales</taxon>
        <taxon>Alcaligenaceae</taxon>
    </lineage>
</organism>
<dbReference type="SUPFAM" id="SSF53850">
    <property type="entry name" value="Periplasmic binding protein-like II"/>
    <property type="match status" value="1"/>
</dbReference>
<proteinExistence type="inferred from homology"/>
<gene>
    <name evidence="3" type="ORF">DD666_20330</name>
</gene>
<dbReference type="Proteomes" id="UP000264036">
    <property type="component" value="Unassembled WGS sequence"/>
</dbReference>
<evidence type="ECO:0000313" key="4">
    <source>
        <dbReference type="Proteomes" id="UP000264036"/>
    </source>
</evidence>
<keyword evidence="2" id="KW-0732">Signal</keyword>
<sequence>MYKCNSKIGQAAVLATIVAMHATASTALAQEWPTKPVKTVVAFTAGGTTDIIAREVSNELGKMWDQSVVVENKPGAAGNIGTGAVVSAKPDGYTILMNSIGPIAVNPYIYSKRAFNTMTDLRAVVLVADVPNVLVVAPSLNVKSVQELTRQIEAKPGSFNCASTGVGTAAHLSCAMMAKTRNLTVTHIPYKGADALNDVMSGRVQFMFATLPSVMGNIKGGKLIPLAVSTTKRSPALKDVPTMQEAGYKDFAMGSWFGYFAPAKTPDNIIQKLNKDINTVLQNPTVKTKLSNEGAEPVGGTAESFTQFVKAENEKWKAFTAEMNISAK</sequence>
<dbReference type="InterPro" id="IPR005064">
    <property type="entry name" value="BUG"/>
</dbReference>
<protein>
    <submittedName>
        <fullName evidence="3">ABC transporter substrate-binding protein</fullName>
    </submittedName>
</protein>
<comment type="similarity">
    <text evidence="1">Belongs to the UPF0065 (bug) family.</text>
</comment>
<dbReference type="InterPro" id="IPR042100">
    <property type="entry name" value="Bug_dom1"/>
</dbReference>